<comment type="caution">
    <text evidence="1">The sequence shown here is derived from an EMBL/GenBank/DDBJ whole genome shotgun (WGS) entry which is preliminary data.</text>
</comment>
<protein>
    <submittedName>
        <fullName evidence="1">Uncharacterized protein</fullName>
    </submittedName>
</protein>
<evidence type="ECO:0000313" key="1">
    <source>
        <dbReference type="EMBL" id="CAK8671301.1"/>
    </source>
</evidence>
<sequence>MKTSMQFEEILQPSAIQSESDTSICIQEIHSKKASAVAHLEVIEDKSLSLQDIEILPTKTDATFTLTSNNVFPQSQNEGNVTFDCEVAVSENLNKSNLQEKYSKLATKFPDKNITNRESNTREEVHSEIAFVSPHIGAFKEESMGDREVSRFESDDKITAMLDNIFTRQRMKQISHIWTNLLILKI</sequence>
<organism evidence="1 2">
    <name type="scientific">Clavelina lepadiformis</name>
    <name type="common">Light-bulb sea squirt</name>
    <name type="synonym">Ascidia lepadiformis</name>
    <dbReference type="NCBI Taxonomy" id="159417"/>
    <lineage>
        <taxon>Eukaryota</taxon>
        <taxon>Metazoa</taxon>
        <taxon>Chordata</taxon>
        <taxon>Tunicata</taxon>
        <taxon>Ascidiacea</taxon>
        <taxon>Aplousobranchia</taxon>
        <taxon>Clavelinidae</taxon>
        <taxon>Clavelina</taxon>
    </lineage>
</organism>
<dbReference type="EMBL" id="CAWYQH010000001">
    <property type="protein sequence ID" value="CAK8671301.1"/>
    <property type="molecule type" value="Genomic_DNA"/>
</dbReference>
<proteinExistence type="predicted"/>
<dbReference type="Proteomes" id="UP001642483">
    <property type="component" value="Unassembled WGS sequence"/>
</dbReference>
<gene>
    <name evidence="1" type="ORF">CVLEPA_LOCUS351</name>
</gene>
<name>A0ABP0EXI3_CLALP</name>
<accession>A0ABP0EXI3</accession>
<keyword evidence="2" id="KW-1185">Reference proteome</keyword>
<evidence type="ECO:0000313" key="2">
    <source>
        <dbReference type="Proteomes" id="UP001642483"/>
    </source>
</evidence>
<reference evidence="1 2" key="1">
    <citation type="submission" date="2024-02" db="EMBL/GenBank/DDBJ databases">
        <authorList>
            <person name="Daric V."/>
            <person name="Darras S."/>
        </authorList>
    </citation>
    <scope>NUCLEOTIDE SEQUENCE [LARGE SCALE GENOMIC DNA]</scope>
</reference>